<dbReference type="AlphaFoldDB" id="A0AAQ4D885"/>
<gene>
    <name evidence="2" type="ORF">V5799_003691</name>
</gene>
<comment type="caution">
    <text evidence="2">The sequence shown here is derived from an EMBL/GenBank/DDBJ whole genome shotgun (WGS) entry which is preliminary data.</text>
</comment>
<proteinExistence type="predicted"/>
<organism evidence="2 3">
    <name type="scientific">Amblyomma americanum</name>
    <name type="common">Lone star tick</name>
    <dbReference type="NCBI Taxonomy" id="6943"/>
    <lineage>
        <taxon>Eukaryota</taxon>
        <taxon>Metazoa</taxon>
        <taxon>Ecdysozoa</taxon>
        <taxon>Arthropoda</taxon>
        <taxon>Chelicerata</taxon>
        <taxon>Arachnida</taxon>
        <taxon>Acari</taxon>
        <taxon>Parasitiformes</taxon>
        <taxon>Ixodida</taxon>
        <taxon>Ixodoidea</taxon>
        <taxon>Ixodidae</taxon>
        <taxon>Amblyomminae</taxon>
        <taxon>Amblyomma</taxon>
    </lineage>
</organism>
<dbReference type="Proteomes" id="UP001321473">
    <property type="component" value="Unassembled WGS sequence"/>
</dbReference>
<keyword evidence="1" id="KW-0175">Coiled coil</keyword>
<keyword evidence="3" id="KW-1185">Reference proteome</keyword>
<feature type="coiled-coil region" evidence="1">
    <location>
        <begin position="45"/>
        <end position="136"/>
    </location>
</feature>
<sequence length="212" mass="24632">MSNDVDSFDCDATITAIILALEELSLRQQRDAQLEREIGRLESKKYRLETRLEATNIKLQQLRRDAIRQESATLREFKREIALLEQDISKSKDDLRALEHQCSQLEAKCGALEKEKDELHRTADELNRRIEDVKLRDSDTAAKGFELRKLLQEVRFEVAQLEQELCELAEAERHARNRVDWLLSERGRWADGACRLEADNNALRLVSFARAL</sequence>
<dbReference type="SUPFAM" id="SSF57997">
    <property type="entry name" value="Tropomyosin"/>
    <property type="match status" value="1"/>
</dbReference>
<accession>A0AAQ4D885</accession>
<protein>
    <submittedName>
        <fullName evidence="2">Uncharacterized protein</fullName>
    </submittedName>
</protein>
<name>A0AAQ4D885_AMBAM</name>
<evidence type="ECO:0000313" key="2">
    <source>
        <dbReference type="EMBL" id="KAK8758675.1"/>
    </source>
</evidence>
<dbReference type="Gene3D" id="1.10.287.1490">
    <property type="match status" value="1"/>
</dbReference>
<evidence type="ECO:0000256" key="1">
    <source>
        <dbReference type="SAM" id="Coils"/>
    </source>
</evidence>
<dbReference type="EMBL" id="JARKHS020033832">
    <property type="protein sequence ID" value="KAK8758675.1"/>
    <property type="molecule type" value="Genomic_DNA"/>
</dbReference>
<evidence type="ECO:0000313" key="3">
    <source>
        <dbReference type="Proteomes" id="UP001321473"/>
    </source>
</evidence>
<reference evidence="2 3" key="1">
    <citation type="journal article" date="2023" name="Arcadia Sci">
        <title>De novo assembly of a long-read Amblyomma americanum tick genome.</title>
        <authorList>
            <person name="Chou S."/>
            <person name="Poskanzer K.E."/>
            <person name="Rollins M."/>
            <person name="Thuy-Boun P.S."/>
        </authorList>
    </citation>
    <scope>NUCLEOTIDE SEQUENCE [LARGE SCALE GENOMIC DNA]</scope>
    <source>
        <strain evidence="2">F_SG_1</strain>
        <tissue evidence="2">Salivary glands</tissue>
    </source>
</reference>